<dbReference type="EMBL" id="CAEZWT010000008">
    <property type="protein sequence ID" value="CAB4660253.1"/>
    <property type="molecule type" value="Genomic_DNA"/>
</dbReference>
<gene>
    <name evidence="3" type="ORF">UFOPK2289_00452</name>
    <name evidence="4" type="ORF">UFOPK2822_01195</name>
    <name evidence="5" type="ORF">UFOPK3346_00816</name>
    <name evidence="6" type="ORF">UFOPK3670_00856</name>
    <name evidence="7" type="ORF">UFOPK4308_00903</name>
</gene>
<dbReference type="CDD" id="cd06223">
    <property type="entry name" value="PRTases_typeI"/>
    <property type="match status" value="1"/>
</dbReference>
<evidence type="ECO:0000256" key="1">
    <source>
        <dbReference type="ARBA" id="ARBA00008007"/>
    </source>
</evidence>
<proteinExistence type="inferred from homology"/>
<dbReference type="Pfam" id="PF00156">
    <property type="entry name" value="Pribosyltran"/>
    <property type="match status" value="1"/>
</dbReference>
<protein>
    <submittedName>
        <fullName evidence="4">Unannotated protein</fullName>
    </submittedName>
</protein>
<dbReference type="InterPro" id="IPR000836">
    <property type="entry name" value="PRTase_dom"/>
</dbReference>
<feature type="domain" description="Phosphoribosyltransferase" evidence="2">
    <location>
        <begin position="110"/>
        <end position="205"/>
    </location>
</feature>
<dbReference type="InterPro" id="IPR051910">
    <property type="entry name" value="ComF/GntX_DNA_util-trans"/>
</dbReference>
<evidence type="ECO:0000259" key="2">
    <source>
        <dbReference type="Pfam" id="PF00156"/>
    </source>
</evidence>
<evidence type="ECO:0000313" key="7">
    <source>
        <dbReference type="EMBL" id="CAB5059260.1"/>
    </source>
</evidence>
<organism evidence="4">
    <name type="scientific">freshwater metagenome</name>
    <dbReference type="NCBI Taxonomy" id="449393"/>
    <lineage>
        <taxon>unclassified sequences</taxon>
        <taxon>metagenomes</taxon>
        <taxon>ecological metagenomes</taxon>
    </lineage>
</organism>
<evidence type="ECO:0000313" key="3">
    <source>
        <dbReference type="EMBL" id="CAB4660253.1"/>
    </source>
</evidence>
<dbReference type="SUPFAM" id="SSF53271">
    <property type="entry name" value="PRTase-like"/>
    <property type="match status" value="1"/>
</dbReference>
<dbReference type="EMBL" id="CAFBQL010000005">
    <property type="protein sequence ID" value="CAB5059260.1"/>
    <property type="molecule type" value="Genomic_DNA"/>
</dbReference>
<evidence type="ECO:0000313" key="6">
    <source>
        <dbReference type="EMBL" id="CAB4924145.1"/>
    </source>
</evidence>
<dbReference type="PANTHER" id="PTHR47505">
    <property type="entry name" value="DNA UTILIZATION PROTEIN YHGH"/>
    <property type="match status" value="1"/>
</dbReference>
<reference evidence="4" key="1">
    <citation type="submission" date="2020-05" db="EMBL/GenBank/DDBJ databases">
        <authorList>
            <person name="Chiriac C."/>
            <person name="Salcher M."/>
            <person name="Ghai R."/>
            <person name="Kavagutti S V."/>
        </authorList>
    </citation>
    <scope>NUCLEOTIDE SEQUENCE</scope>
</reference>
<accession>A0A6J6UAS8</accession>
<dbReference type="EMBL" id="CAEZZC010000018">
    <property type="protein sequence ID" value="CAB4756920.1"/>
    <property type="molecule type" value="Genomic_DNA"/>
</dbReference>
<dbReference type="AlphaFoldDB" id="A0A6J6UAS8"/>
<evidence type="ECO:0000313" key="5">
    <source>
        <dbReference type="EMBL" id="CAB4867255.1"/>
    </source>
</evidence>
<dbReference type="InterPro" id="IPR029057">
    <property type="entry name" value="PRTase-like"/>
</dbReference>
<dbReference type="Gene3D" id="3.40.50.2020">
    <property type="match status" value="1"/>
</dbReference>
<name>A0A6J6UAS8_9ZZZZ</name>
<dbReference type="PANTHER" id="PTHR47505:SF1">
    <property type="entry name" value="DNA UTILIZATION PROTEIN YHGH"/>
    <property type="match status" value="1"/>
</dbReference>
<comment type="similarity">
    <text evidence="1">Belongs to the ComF/GntX family.</text>
</comment>
<sequence length="212" mass="23415">MNVLMDLRHLIFPNRCLGCGILNSGLCKICLMEWEFQRRVTHVQGLRVFASVKYSPVVSRILLAAKENGIHEADLLIGEALSHSLKEFIKTRRKDVILVPIPSQKSAVRRRGRAFVFSLTQSLAAENQLHMLTPLYHSRRVHDQSELTAKQRQTNMSSALTIGRHSGRGRQVLLVDDLVTSGATLNEAVRALRNGGFCVVGAVTAAVALPLG</sequence>
<evidence type="ECO:0000313" key="4">
    <source>
        <dbReference type="EMBL" id="CAB4756920.1"/>
    </source>
</evidence>
<dbReference type="EMBL" id="CAFBMV010000005">
    <property type="protein sequence ID" value="CAB4924145.1"/>
    <property type="molecule type" value="Genomic_DNA"/>
</dbReference>
<dbReference type="EMBL" id="CAFBLE010000005">
    <property type="protein sequence ID" value="CAB4867255.1"/>
    <property type="molecule type" value="Genomic_DNA"/>
</dbReference>